<dbReference type="EMBL" id="ACKZ01000011">
    <property type="protein sequence ID" value="EEW37829.1"/>
    <property type="molecule type" value="Genomic_DNA"/>
</dbReference>
<evidence type="ECO:0000313" key="15">
    <source>
        <dbReference type="Proteomes" id="UP000005926"/>
    </source>
</evidence>
<sequence length="520" mass="58535">MDSVVIGGLAILALIIGIVAGYVGFKSNYEKKLIAARESADMIIKDAEKDADRLKKEVLLEAKEENHKYRAEVENELKERRNEVLLQEKRMIQREKNLDRKDEILEKREQSIESKETKIQEKLERVTEKEQEAEALVAKQQEELERISTISKEEAQEIIMKDMTEQLSKERAIMIKESEQLAKDEADKNAKNIILQAIQRSAADLVSENTVTVMTLPSDEMKGRIIGREGRNIRTLESLTGIDVIIDETPEAVVLSGFDPIRREIAKMTLEKLISDGRIHPARIEEMVEKSRKEMDERIRSIGEQATFEVGIHSLHPDLIKILGRLYFRASYGQNVLNHSIEVAKLAGVMAGELGEDVNLAKRAGLLHDLGKALDHEIEGSHVEIGAEIAQKYKENKVVVNAIASHHGDVEATSTIAVLVAAADALSAARPGARRESVENYIRRLERLEAIATEHEGVERSFAIQAGREVRVMVQPDKISDEKAIILAHDIKNQIEEELQYPGHIKVTVIRETRAVEFAK</sequence>
<dbReference type="Gene3D" id="1.10.3210.10">
    <property type="entry name" value="Hypothetical protein af1432"/>
    <property type="match status" value="1"/>
</dbReference>
<dbReference type="CDD" id="cd22431">
    <property type="entry name" value="KH-I_RNaseY"/>
    <property type="match status" value="1"/>
</dbReference>
<dbReference type="HAMAP" id="MF_00335">
    <property type="entry name" value="RNase_Y"/>
    <property type="match status" value="1"/>
</dbReference>
<dbReference type="FunFam" id="1.10.3210.10:FF:000003">
    <property type="entry name" value="Ribonuclease Y"/>
    <property type="match status" value="1"/>
</dbReference>
<dbReference type="GO" id="GO:0005886">
    <property type="term" value="C:plasma membrane"/>
    <property type="evidence" value="ECO:0007669"/>
    <property type="project" value="UniProtKB-SubCell"/>
</dbReference>
<dbReference type="HOGENOM" id="CLU_028328_1_0_9"/>
<dbReference type="SMART" id="SM00322">
    <property type="entry name" value="KH"/>
    <property type="match status" value="1"/>
</dbReference>
<feature type="coiled-coil region" evidence="12">
    <location>
        <begin position="37"/>
        <end position="150"/>
    </location>
</feature>
<dbReference type="InterPro" id="IPR003607">
    <property type="entry name" value="HD/PDEase_dom"/>
</dbReference>
<dbReference type="eggNOG" id="COG1418">
    <property type="taxonomic scope" value="Bacteria"/>
</dbReference>
<keyword evidence="6 10" id="KW-0694">RNA-binding</keyword>
<evidence type="ECO:0000256" key="3">
    <source>
        <dbReference type="ARBA" id="ARBA00022722"/>
    </source>
</evidence>
<feature type="transmembrane region" description="Helical" evidence="10">
    <location>
        <begin position="6"/>
        <end position="25"/>
    </location>
</feature>
<evidence type="ECO:0000256" key="1">
    <source>
        <dbReference type="ARBA" id="ARBA00004162"/>
    </source>
</evidence>
<evidence type="ECO:0000313" key="14">
    <source>
        <dbReference type="EMBL" id="EEW37829.1"/>
    </source>
</evidence>
<dbReference type="PANTHER" id="PTHR12826:SF15">
    <property type="entry name" value="RIBONUCLEASE Y"/>
    <property type="match status" value="1"/>
</dbReference>
<evidence type="ECO:0000256" key="5">
    <source>
        <dbReference type="ARBA" id="ARBA00022801"/>
    </source>
</evidence>
<dbReference type="Pfam" id="PF01966">
    <property type="entry name" value="HD"/>
    <property type="match status" value="1"/>
</dbReference>
<evidence type="ECO:0000256" key="11">
    <source>
        <dbReference type="NCBIfam" id="TIGR03319"/>
    </source>
</evidence>
<dbReference type="STRING" id="638301.HMPREF0444_0470"/>
<keyword evidence="5 10" id="KW-0378">Hydrolase</keyword>
<keyword evidence="10" id="KW-0472">Membrane</keyword>
<dbReference type="Gene3D" id="3.30.1370.10">
    <property type="entry name" value="K Homology domain, type 1"/>
    <property type="match status" value="1"/>
</dbReference>
<dbReference type="AlphaFoldDB" id="C8NEX5"/>
<evidence type="ECO:0000256" key="12">
    <source>
        <dbReference type="SAM" id="Coils"/>
    </source>
</evidence>
<dbReference type="Pfam" id="PF00013">
    <property type="entry name" value="KH_1"/>
    <property type="match status" value="1"/>
</dbReference>
<dbReference type="SUPFAM" id="SSF109604">
    <property type="entry name" value="HD-domain/PDEase-like"/>
    <property type="match status" value="1"/>
</dbReference>
<dbReference type="GO" id="GO:0003723">
    <property type="term" value="F:RNA binding"/>
    <property type="evidence" value="ECO:0007669"/>
    <property type="project" value="UniProtKB-UniRule"/>
</dbReference>
<keyword evidence="10" id="KW-1003">Cell membrane</keyword>
<gene>
    <name evidence="10" type="primary">rny</name>
    <name evidence="14" type="ORF">HMPREF0444_0470</name>
</gene>
<accession>C8NEX5</accession>
<dbReference type="PROSITE" id="PS50084">
    <property type="entry name" value="KH_TYPE_1"/>
    <property type="match status" value="1"/>
</dbReference>
<dbReference type="RefSeq" id="WP_005605598.1">
    <property type="nucleotide sequence ID" value="NZ_CP102283.1"/>
</dbReference>
<dbReference type="NCBIfam" id="TIGR00277">
    <property type="entry name" value="HDIG"/>
    <property type="match status" value="1"/>
</dbReference>
<comment type="similarity">
    <text evidence="8 10">Belongs to the RNase Y family.</text>
</comment>
<reference evidence="14 15" key="1">
    <citation type="submission" date="2009-08" db="EMBL/GenBank/DDBJ databases">
        <authorList>
            <person name="Muzny D."/>
            <person name="Qin X."/>
            <person name="Deng J."/>
            <person name="Jiang H."/>
            <person name="Liu Y."/>
            <person name="Qu J."/>
            <person name="Song X.-Z."/>
            <person name="Zhang L."/>
            <person name="Thornton R."/>
            <person name="Coyle M."/>
            <person name="Francisco L."/>
            <person name="Jackson L."/>
            <person name="Javaid M."/>
            <person name="Korchina V."/>
            <person name="Kovar C."/>
            <person name="Mata R."/>
            <person name="Mathew T."/>
            <person name="Ngo R."/>
            <person name="Nguyen L."/>
            <person name="Nguyen N."/>
            <person name="Okwuonu G."/>
            <person name="Ongeri F."/>
            <person name="Pham C."/>
            <person name="Simmons D."/>
            <person name="Wilczek-Boney K."/>
            <person name="Hale W."/>
            <person name="Jakkamsetti A."/>
            <person name="Pham P."/>
            <person name="Ruth R."/>
            <person name="San Lucas F."/>
            <person name="Warren J."/>
            <person name="Zhang J."/>
            <person name="Zhao Z."/>
            <person name="Zhou C."/>
            <person name="Zhu D."/>
            <person name="Lee S."/>
            <person name="Bess C."/>
            <person name="Blankenburg K."/>
            <person name="Forbes L."/>
            <person name="Fu Q."/>
            <person name="Gubbala S."/>
            <person name="Hirani K."/>
            <person name="Jayaseelan J.C."/>
            <person name="Lara F."/>
            <person name="Munidasa M."/>
            <person name="Palculict T."/>
            <person name="Patil S."/>
            <person name="Pu L.-L."/>
            <person name="Saada N."/>
            <person name="Tang L."/>
            <person name="Weissenberger G."/>
            <person name="Zhu Y."/>
            <person name="Hemphill L."/>
            <person name="Shang Y."/>
            <person name="Youmans B."/>
            <person name="Ayvaz T."/>
            <person name="Ross M."/>
            <person name="Santibanez J."/>
            <person name="Aqrawi P."/>
            <person name="Gross S."/>
            <person name="Joshi V."/>
            <person name="Fowler G."/>
            <person name="Nazareth L."/>
            <person name="Reid J."/>
            <person name="Worley K."/>
            <person name="Petrosino J."/>
            <person name="Highlander S."/>
            <person name="Gibbs R."/>
        </authorList>
    </citation>
    <scope>NUCLEOTIDE SEQUENCE [LARGE SCALE GENOMIC DNA]</scope>
    <source>
        <strain evidence="14 15">ATCC 49175</strain>
    </source>
</reference>
<dbReference type="Proteomes" id="UP000005926">
    <property type="component" value="Unassembled WGS sequence"/>
</dbReference>
<protein>
    <recommendedName>
        <fullName evidence="9 10">Ribonuclease Y</fullName>
        <shortName evidence="10">RNase Y</shortName>
        <ecNumber evidence="10 11">3.1.-.-</ecNumber>
    </recommendedName>
</protein>
<dbReference type="InterPro" id="IPR004088">
    <property type="entry name" value="KH_dom_type_1"/>
</dbReference>
<keyword evidence="12" id="KW-0175">Coiled coil</keyword>
<dbReference type="CDD" id="cd00077">
    <property type="entry name" value="HDc"/>
    <property type="match status" value="1"/>
</dbReference>
<dbReference type="InterPro" id="IPR036612">
    <property type="entry name" value="KH_dom_type_1_sf"/>
</dbReference>
<comment type="subcellular location">
    <subcellularLocation>
        <location evidence="1 10">Cell membrane</location>
        <topology evidence="1 10">Single-pass membrane protein</topology>
    </subcellularLocation>
</comment>
<comment type="function">
    <text evidence="10">Endoribonuclease that initiates mRNA decay.</text>
</comment>
<evidence type="ECO:0000256" key="9">
    <source>
        <dbReference type="ARBA" id="ARBA00073072"/>
    </source>
</evidence>
<dbReference type="InterPro" id="IPR006675">
    <property type="entry name" value="HDIG_dom"/>
</dbReference>
<evidence type="ECO:0000259" key="13">
    <source>
        <dbReference type="PROSITE" id="PS51831"/>
    </source>
</evidence>
<dbReference type="PANTHER" id="PTHR12826">
    <property type="entry name" value="RIBONUCLEASE Y"/>
    <property type="match status" value="1"/>
</dbReference>
<evidence type="ECO:0000256" key="8">
    <source>
        <dbReference type="ARBA" id="ARBA00061537"/>
    </source>
</evidence>
<organism evidence="14 15">
    <name type="scientific">Granulicatella adiacens ATCC 49175</name>
    <dbReference type="NCBI Taxonomy" id="638301"/>
    <lineage>
        <taxon>Bacteria</taxon>
        <taxon>Bacillati</taxon>
        <taxon>Bacillota</taxon>
        <taxon>Bacilli</taxon>
        <taxon>Lactobacillales</taxon>
        <taxon>Carnobacteriaceae</taxon>
        <taxon>Granulicatella</taxon>
    </lineage>
</organism>
<evidence type="ECO:0000256" key="7">
    <source>
        <dbReference type="ARBA" id="ARBA00022989"/>
    </source>
</evidence>
<dbReference type="InterPro" id="IPR004087">
    <property type="entry name" value="KH_dom"/>
</dbReference>
<dbReference type="SUPFAM" id="SSF54791">
    <property type="entry name" value="Eukaryotic type KH-domain (KH-domain type I)"/>
    <property type="match status" value="1"/>
</dbReference>
<evidence type="ECO:0000256" key="2">
    <source>
        <dbReference type="ARBA" id="ARBA00022692"/>
    </source>
</evidence>
<dbReference type="NCBIfam" id="TIGR03319">
    <property type="entry name" value="RNase_Y"/>
    <property type="match status" value="1"/>
</dbReference>
<keyword evidence="4 10" id="KW-0255">Endonuclease</keyword>
<keyword evidence="3 10" id="KW-0540">Nuclease</keyword>
<dbReference type="EC" id="3.1.-.-" evidence="10 11"/>
<dbReference type="SMART" id="SM00471">
    <property type="entry name" value="HDc"/>
    <property type="match status" value="1"/>
</dbReference>
<dbReference type="InterPro" id="IPR017705">
    <property type="entry name" value="Ribonuclease_Y"/>
</dbReference>
<dbReference type="FunFam" id="3.30.1370.10:FF:000006">
    <property type="entry name" value="Ribonuclease Y"/>
    <property type="match status" value="1"/>
</dbReference>
<dbReference type="GO" id="GO:0016787">
    <property type="term" value="F:hydrolase activity"/>
    <property type="evidence" value="ECO:0007669"/>
    <property type="project" value="UniProtKB-KW"/>
</dbReference>
<evidence type="ECO:0000256" key="6">
    <source>
        <dbReference type="ARBA" id="ARBA00022884"/>
    </source>
</evidence>
<dbReference type="InterPro" id="IPR022711">
    <property type="entry name" value="RNase_Y_N"/>
</dbReference>
<evidence type="ECO:0000256" key="4">
    <source>
        <dbReference type="ARBA" id="ARBA00022759"/>
    </source>
</evidence>
<dbReference type="Pfam" id="PF12072">
    <property type="entry name" value="RNase_Y_N"/>
    <property type="match status" value="1"/>
</dbReference>
<feature type="domain" description="HD" evidence="13">
    <location>
        <begin position="336"/>
        <end position="429"/>
    </location>
</feature>
<dbReference type="GO" id="GO:0006402">
    <property type="term" value="P:mRNA catabolic process"/>
    <property type="evidence" value="ECO:0007669"/>
    <property type="project" value="UniProtKB-UniRule"/>
</dbReference>
<dbReference type="PROSITE" id="PS51831">
    <property type="entry name" value="HD"/>
    <property type="match status" value="1"/>
</dbReference>
<dbReference type="GeneID" id="78413199"/>
<proteinExistence type="inferred from homology"/>
<keyword evidence="15" id="KW-1185">Reference proteome</keyword>
<keyword evidence="7 10" id="KW-1133">Transmembrane helix</keyword>
<dbReference type="InterPro" id="IPR006674">
    <property type="entry name" value="HD_domain"/>
</dbReference>
<dbReference type="GO" id="GO:0004521">
    <property type="term" value="F:RNA endonuclease activity"/>
    <property type="evidence" value="ECO:0007669"/>
    <property type="project" value="UniProtKB-UniRule"/>
</dbReference>
<keyword evidence="2 10" id="KW-0812">Transmembrane</keyword>
<evidence type="ECO:0000256" key="10">
    <source>
        <dbReference type="HAMAP-Rule" id="MF_00335"/>
    </source>
</evidence>
<comment type="caution">
    <text evidence="14">The sequence shown here is derived from an EMBL/GenBank/DDBJ whole genome shotgun (WGS) entry which is preliminary data.</text>
</comment>
<name>C8NEX5_9LACT</name>